<evidence type="ECO:0000256" key="3">
    <source>
        <dbReference type="ARBA" id="ARBA00022475"/>
    </source>
</evidence>
<evidence type="ECO:0000256" key="6">
    <source>
        <dbReference type="ARBA" id="ARBA00023065"/>
    </source>
</evidence>
<organism evidence="10 11">
    <name type="scientific">Methylocaldum szegediense</name>
    <dbReference type="NCBI Taxonomy" id="73780"/>
    <lineage>
        <taxon>Bacteria</taxon>
        <taxon>Pseudomonadati</taxon>
        <taxon>Pseudomonadota</taxon>
        <taxon>Gammaproteobacteria</taxon>
        <taxon>Methylococcales</taxon>
        <taxon>Methylococcaceae</taxon>
        <taxon>Methylocaldum</taxon>
    </lineage>
</organism>
<comment type="subcellular location">
    <subcellularLocation>
        <location evidence="1">Cell membrane</location>
        <topology evidence="1">Multi-pass membrane protein</topology>
    </subcellularLocation>
</comment>
<keyword evidence="11" id="KW-1185">Reference proteome</keyword>
<dbReference type="Pfam" id="PF25539">
    <property type="entry name" value="Bestrophin_2"/>
    <property type="match status" value="1"/>
</dbReference>
<dbReference type="Proteomes" id="UP001162030">
    <property type="component" value="Chromosome"/>
</dbReference>
<gene>
    <name evidence="10" type="ORF">MSZNOR_3274</name>
</gene>
<keyword evidence="2" id="KW-0813">Transport</keyword>
<keyword evidence="4 9" id="KW-0812">Transmembrane</keyword>
<comment type="similarity">
    <text evidence="8">Belongs to the anion channel-forming bestrophin (TC 1.A.46) family.</text>
</comment>
<evidence type="ECO:0000256" key="9">
    <source>
        <dbReference type="SAM" id="Phobius"/>
    </source>
</evidence>
<accession>A0ABN8XAR9</accession>
<evidence type="ECO:0000313" key="11">
    <source>
        <dbReference type="Proteomes" id="UP001162030"/>
    </source>
</evidence>
<evidence type="ECO:0000256" key="5">
    <source>
        <dbReference type="ARBA" id="ARBA00022989"/>
    </source>
</evidence>
<dbReference type="PANTHER" id="PTHR33281:SF19">
    <property type="entry name" value="VOLTAGE-DEPENDENT ANION CHANNEL-FORMING PROTEIN YNEE"/>
    <property type="match status" value="1"/>
</dbReference>
<keyword evidence="6" id="KW-0406">Ion transport</keyword>
<keyword evidence="7 9" id="KW-0472">Membrane</keyword>
<proteinExistence type="inferred from homology"/>
<dbReference type="InterPro" id="IPR044669">
    <property type="entry name" value="YneE/VCCN1/2-like"/>
</dbReference>
<dbReference type="PANTHER" id="PTHR33281">
    <property type="entry name" value="UPF0187 PROTEIN YNEE"/>
    <property type="match status" value="1"/>
</dbReference>
<evidence type="ECO:0000256" key="7">
    <source>
        <dbReference type="ARBA" id="ARBA00023136"/>
    </source>
</evidence>
<evidence type="ECO:0000313" key="10">
    <source>
        <dbReference type="EMBL" id="CAI8892500.1"/>
    </source>
</evidence>
<evidence type="ECO:0000256" key="1">
    <source>
        <dbReference type="ARBA" id="ARBA00004651"/>
    </source>
</evidence>
<keyword evidence="5 9" id="KW-1133">Transmembrane helix</keyword>
<sequence>MINYDPKSWWGLIFKFHKSDTFRRLLPAMTTVAMFTGAVAYVDRDLLPEGLRGTNLVHSLLGFVISLLLVFRTNTAYERWWEGRRQWGALVNISRNLALKCNAYLRLGHPSRPVIAKHIAGYAVILHDHLRGPGKPESRPGGTHGPNLIANSLIREIDRLHRGGDLSGVQYLNLNAELTAMTDICGACERIKKTPIPYSYSLFIKKFIFVYIVTMPFCFVHEFGYWTILFTTFVFFVLASLELIAEEIEDPFGDDANDLPTEELAKTIGANVSAILLRKWEMVSSDSPKHAASEPTASAL</sequence>
<feature type="transmembrane region" description="Helical" evidence="9">
    <location>
        <begin position="25"/>
        <end position="42"/>
    </location>
</feature>
<evidence type="ECO:0000256" key="4">
    <source>
        <dbReference type="ARBA" id="ARBA00022692"/>
    </source>
</evidence>
<name>A0ABN8XAR9_9GAMM</name>
<keyword evidence="3" id="KW-1003">Cell membrane</keyword>
<evidence type="ECO:0000256" key="8">
    <source>
        <dbReference type="ARBA" id="ARBA00034708"/>
    </source>
</evidence>
<dbReference type="RefSeq" id="WP_051331845.1">
    <property type="nucleotide sequence ID" value="NZ_OX458333.1"/>
</dbReference>
<dbReference type="EMBL" id="OX458333">
    <property type="protein sequence ID" value="CAI8892500.1"/>
    <property type="molecule type" value="Genomic_DNA"/>
</dbReference>
<reference evidence="10 11" key="1">
    <citation type="submission" date="2023-03" db="EMBL/GenBank/DDBJ databases">
        <authorList>
            <person name="Pearce D."/>
        </authorList>
    </citation>
    <scope>NUCLEOTIDE SEQUENCE [LARGE SCALE GENOMIC DNA]</scope>
    <source>
        <strain evidence="10">Msz</strain>
    </source>
</reference>
<evidence type="ECO:0000256" key="2">
    <source>
        <dbReference type="ARBA" id="ARBA00022448"/>
    </source>
</evidence>
<feature type="transmembrane region" description="Helical" evidence="9">
    <location>
        <begin position="54"/>
        <end position="71"/>
    </location>
</feature>
<protein>
    <submittedName>
        <fullName evidence="10">Ion channel-forming bestrophin family protein</fullName>
    </submittedName>
</protein>